<keyword evidence="4" id="KW-1185">Reference proteome</keyword>
<dbReference type="RefSeq" id="WP_012908540.1">
    <property type="nucleotide sequence ID" value="NC_013716.1"/>
</dbReference>
<evidence type="ECO:0000256" key="1">
    <source>
        <dbReference type="SAM" id="SignalP"/>
    </source>
</evidence>
<sequence length="143" mass="16025">MIIRKNCLFLLSVMFLPQVQANNNNASDIHTVASSEVSGATNHQSARNPFTGETQSMLSSATPSLIILENSLLSQEIGKWVSGNGYKLFWNSKKDYRVYNSITLSGKNDDEILQALGELFFSENYGLVVKKYQKNRVIVIDEM</sequence>
<proteinExistence type="predicted"/>
<feature type="chain" id="PRO_5003037590" evidence="1">
    <location>
        <begin position="22"/>
        <end position="143"/>
    </location>
</feature>
<dbReference type="EMBL" id="FN543502">
    <property type="protein sequence ID" value="CBG91343.1"/>
    <property type="molecule type" value="Genomic_DNA"/>
</dbReference>
<dbReference type="STRING" id="637910.ROD_46481"/>
<dbReference type="Proteomes" id="UP000001889">
    <property type="component" value="Chromosome"/>
</dbReference>
<dbReference type="AlphaFoldDB" id="D2TPB0"/>
<feature type="domain" description="Toxin co-regulated pilus biosynthesis protein Q C-terminal" evidence="2">
    <location>
        <begin position="71"/>
        <end position="141"/>
    </location>
</feature>
<organism evidence="3 4">
    <name type="scientific">Citrobacter rodentium (strain ICC168)</name>
    <name type="common">Citrobacter freundii biotype 4280</name>
    <dbReference type="NCBI Taxonomy" id="637910"/>
    <lineage>
        <taxon>Bacteria</taxon>
        <taxon>Pseudomonadati</taxon>
        <taxon>Pseudomonadota</taxon>
        <taxon>Gammaproteobacteria</taxon>
        <taxon>Enterobacterales</taxon>
        <taxon>Enterobacteriaceae</taxon>
        <taxon>Citrobacter</taxon>
    </lineage>
</organism>
<name>D2TPB0_CITRI</name>
<evidence type="ECO:0000313" key="4">
    <source>
        <dbReference type="Proteomes" id="UP000001889"/>
    </source>
</evidence>
<dbReference type="InterPro" id="IPR018927">
    <property type="entry name" value="Pilus_synth_Q_C"/>
</dbReference>
<dbReference type="KEGG" id="cro:ROD_46481"/>
<dbReference type="eggNOG" id="ENOG5032WQN">
    <property type="taxonomic scope" value="Bacteria"/>
</dbReference>
<keyword evidence="1" id="KW-0732">Signal</keyword>
<evidence type="ECO:0000313" key="3">
    <source>
        <dbReference type="EMBL" id="CBG91343.1"/>
    </source>
</evidence>
<accession>D2TPB0</accession>
<protein>
    <submittedName>
        <fullName evidence="3">Type IV pilus biogenesis protein</fullName>
    </submittedName>
</protein>
<reference evidence="3 4" key="1">
    <citation type="journal article" date="2010" name="J. Bacteriol.">
        <title>The Citrobacter rodentium genome sequence reveals convergent evolution with human pathogenic Escherichia coli.</title>
        <authorList>
            <person name="Petty N.K."/>
            <person name="Bulgin R."/>
            <person name="Crepin V.F."/>
            <person name="Cerdeno-Tarraga A.M."/>
            <person name="Schroeder G.N."/>
            <person name="Quail M.A."/>
            <person name="Lennard N."/>
            <person name="Corton C."/>
            <person name="Barron A."/>
            <person name="Clark L."/>
            <person name="Toribio A.L."/>
            <person name="Parkhill J."/>
            <person name="Dougan G."/>
            <person name="Frankel G."/>
            <person name="Thomson N.R."/>
        </authorList>
    </citation>
    <scope>NUCLEOTIDE SEQUENCE [LARGE SCALE GENOMIC DNA]</scope>
    <source>
        <strain evidence="3 4">ICC168</strain>
    </source>
</reference>
<evidence type="ECO:0000259" key="2">
    <source>
        <dbReference type="Pfam" id="PF10671"/>
    </source>
</evidence>
<gene>
    <name evidence="3" type="primary">cfcC</name>
    <name evidence="3" type="ordered locus">ROD_46481</name>
</gene>
<dbReference type="HOGENOM" id="CLU_145275_0_0_6"/>
<feature type="signal peptide" evidence="1">
    <location>
        <begin position="1"/>
        <end position="21"/>
    </location>
</feature>
<dbReference type="Pfam" id="PF10671">
    <property type="entry name" value="TcpQ"/>
    <property type="match status" value="1"/>
</dbReference>